<evidence type="ECO:0000256" key="1">
    <source>
        <dbReference type="ARBA" id="ARBA00022837"/>
    </source>
</evidence>
<dbReference type="Proteomes" id="UP000299102">
    <property type="component" value="Unassembled WGS sequence"/>
</dbReference>
<dbReference type="Gene3D" id="1.10.238.10">
    <property type="entry name" value="EF-hand"/>
    <property type="match status" value="1"/>
</dbReference>
<evidence type="ECO:0000259" key="2">
    <source>
        <dbReference type="PROSITE" id="PS50222"/>
    </source>
</evidence>
<dbReference type="STRING" id="151549.A0A4C1Z0K6"/>
<organism evidence="3 4">
    <name type="scientific">Eumeta variegata</name>
    <name type="common">Bagworm moth</name>
    <name type="synonym">Eumeta japonica</name>
    <dbReference type="NCBI Taxonomy" id="151549"/>
    <lineage>
        <taxon>Eukaryota</taxon>
        <taxon>Metazoa</taxon>
        <taxon>Ecdysozoa</taxon>
        <taxon>Arthropoda</taxon>
        <taxon>Hexapoda</taxon>
        <taxon>Insecta</taxon>
        <taxon>Pterygota</taxon>
        <taxon>Neoptera</taxon>
        <taxon>Endopterygota</taxon>
        <taxon>Lepidoptera</taxon>
        <taxon>Glossata</taxon>
        <taxon>Ditrysia</taxon>
        <taxon>Tineoidea</taxon>
        <taxon>Psychidae</taxon>
        <taxon>Oiketicinae</taxon>
        <taxon>Eumeta</taxon>
    </lineage>
</organism>
<evidence type="ECO:0000313" key="4">
    <source>
        <dbReference type="Proteomes" id="UP000299102"/>
    </source>
</evidence>
<dbReference type="GO" id="GO:0005509">
    <property type="term" value="F:calcium ion binding"/>
    <property type="evidence" value="ECO:0007669"/>
    <property type="project" value="InterPro"/>
</dbReference>
<comment type="caution">
    <text evidence="3">The sequence shown here is derived from an EMBL/GenBank/DDBJ whole genome shotgun (WGS) entry which is preliminary data.</text>
</comment>
<dbReference type="PROSITE" id="PS50222">
    <property type="entry name" value="EF_HAND_2"/>
    <property type="match status" value="2"/>
</dbReference>
<dbReference type="AlphaFoldDB" id="A0A4C1Z0K6"/>
<protein>
    <submittedName>
        <fullName evidence="3">Troponin C, skeletal muscle</fullName>
    </submittedName>
</protein>
<dbReference type="Pfam" id="PF13499">
    <property type="entry name" value="EF-hand_7"/>
    <property type="match status" value="1"/>
</dbReference>
<dbReference type="SUPFAM" id="SSF47473">
    <property type="entry name" value="EF-hand"/>
    <property type="match status" value="1"/>
</dbReference>
<dbReference type="InterPro" id="IPR002048">
    <property type="entry name" value="EF_hand_dom"/>
</dbReference>
<gene>
    <name evidence="3" type="ORF">EVAR_56004_1</name>
</gene>
<keyword evidence="1" id="KW-0106">Calcium</keyword>
<sequence length="157" mass="18016">MKLDLFKTARSDGDRVISIQPRMTEVANGTPVEDSCWSEMDACYETFDKDGDGKLNLEEFRLVCKAIFRNDKGHIYPLSEERAKHIFQVFDKNDDGFIDKEEFAFCWNHWIKVIVRPVSAFLVVDVQNDFISATLNISKCNAQQDGSEVSTQIKLQL</sequence>
<dbReference type="OrthoDB" id="167809at2759"/>
<dbReference type="CDD" id="cd00051">
    <property type="entry name" value="EFh"/>
    <property type="match status" value="1"/>
</dbReference>
<name>A0A4C1Z0K6_EUMVA</name>
<proteinExistence type="predicted"/>
<evidence type="ECO:0000313" key="3">
    <source>
        <dbReference type="EMBL" id="GBP80135.1"/>
    </source>
</evidence>
<feature type="domain" description="EF-hand" evidence="2">
    <location>
        <begin position="78"/>
        <end position="113"/>
    </location>
</feature>
<dbReference type="PROSITE" id="PS00018">
    <property type="entry name" value="EF_HAND_1"/>
    <property type="match status" value="2"/>
</dbReference>
<dbReference type="SMART" id="SM00054">
    <property type="entry name" value="EFh"/>
    <property type="match status" value="2"/>
</dbReference>
<accession>A0A4C1Z0K6</accession>
<reference evidence="3 4" key="1">
    <citation type="journal article" date="2019" name="Commun. Biol.">
        <title>The bagworm genome reveals a unique fibroin gene that provides high tensile strength.</title>
        <authorList>
            <person name="Kono N."/>
            <person name="Nakamura H."/>
            <person name="Ohtoshi R."/>
            <person name="Tomita M."/>
            <person name="Numata K."/>
            <person name="Arakawa K."/>
        </authorList>
    </citation>
    <scope>NUCLEOTIDE SEQUENCE [LARGE SCALE GENOMIC DNA]</scope>
</reference>
<dbReference type="InterPro" id="IPR018247">
    <property type="entry name" value="EF_Hand_1_Ca_BS"/>
</dbReference>
<keyword evidence="4" id="KW-1185">Reference proteome</keyword>
<dbReference type="InterPro" id="IPR011992">
    <property type="entry name" value="EF-hand-dom_pair"/>
</dbReference>
<feature type="domain" description="EF-hand" evidence="2">
    <location>
        <begin position="35"/>
        <end position="70"/>
    </location>
</feature>
<dbReference type="EMBL" id="BGZK01001447">
    <property type="protein sequence ID" value="GBP80135.1"/>
    <property type="molecule type" value="Genomic_DNA"/>
</dbReference>